<evidence type="ECO:0000313" key="2">
    <source>
        <dbReference type="Proteomes" id="UP000182894"/>
    </source>
</evidence>
<accession>A0A1G8N8X6</accession>
<name>A0A1G8N8X6_9PSED</name>
<organism evidence="1 2">
    <name type="scientific">Pseudomonas abietaniphila</name>
    <dbReference type="NCBI Taxonomy" id="89065"/>
    <lineage>
        <taxon>Bacteria</taxon>
        <taxon>Pseudomonadati</taxon>
        <taxon>Pseudomonadota</taxon>
        <taxon>Gammaproteobacteria</taxon>
        <taxon>Pseudomonadales</taxon>
        <taxon>Pseudomonadaceae</taxon>
        <taxon>Pseudomonas</taxon>
    </lineage>
</organism>
<dbReference type="EMBL" id="FNCO01000017">
    <property type="protein sequence ID" value="SDI76749.1"/>
    <property type="molecule type" value="Genomic_DNA"/>
</dbReference>
<reference evidence="2" key="1">
    <citation type="submission" date="2016-10" db="EMBL/GenBank/DDBJ databases">
        <authorList>
            <person name="Varghese N."/>
            <person name="Submissions S."/>
        </authorList>
    </citation>
    <scope>NUCLEOTIDE SEQUENCE [LARGE SCALE GENOMIC DNA]</scope>
    <source>
        <strain evidence="2">ATCC 700689</strain>
    </source>
</reference>
<protein>
    <submittedName>
        <fullName evidence="1">Uncharacterized protein</fullName>
    </submittedName>
</protein>
<keyword evidence="2" id="KW-1185">Reference proteome</keyword>
<dbReference type="AlphaFoldDB" id="A0A1G8N8X6"/>
<sequence length="483" mass="52289">MPRRSFDTATPLPQALLAAPKVPVALPDVPGGEANLLPLSALSGPLRVTFDKWNNTVDGGELTLFWGNDLVESKFWDADMPEDELFILVPVSFLVEGEPRLRYTVKTAQGVTTDSLTLSITIDTTPPLLNRIDPLIFPPEVINAGVTAQWLKDHGDWLTAQVPDYVPIRPGDVIRFYWGDDPTTWGIAGEKTVEPLDIGSPLMIDISGIPIRSHGDGRRFAGYEVIDRAGNVSPSATPVELLVIAQSRILPWPTLQEATGTGQSVSLDPLKATQGVLVRVPTSAVISPSEEIKIVWSGVGSTGQYETSVADPPGSLDFPVPASAVPANFLKTVEVYYQLTAPSSGAISRSPNLHLAVKAVLPVERFSQISCDEAPGGNVLSLSSVPNGCHFSLDEWVFIAPDQKVSAWVEAVDQSDKDFTFEMVNERPVSPSEVSAGIRGISLPRDQLERMKVDESFTVYVTVRFDDAVAPTDFPKLIKTLVD</sequence>
<gene>
    <name evidence="1" type="ORF">SAMN05216605_1178</name>
</gene>
<dbReference type="OrthoDB" id="7031383at2"/>
<evidence type="ECO:0000313" key="1">
    <source>
        <dbReference type="EMBL" id="SDI76749.1"/>
    </source>
</evidence>
<dbReference type="RefSeq" id="WP_074757132.1">
    <property type="nucleotide sequence ID" value="NZ_FNCO01000017.1"/>
</dbReference>
<proteinExistence type="predicted"/>
<dbReference type="Proteomes" id="UP000182894">
    <property type="component" value="Unassembled WGS sequence"/>
</dbReference>